<dbReference type="Gene3D" id="3.40.50.720">
    <property type="entry name" value="NAD(P)-binding Rossmann-like Domain"/>
    <property type="match status" value="1"/>
</dbReference>
<proteinExistence type="predicted"/>
<dbReference type="CDD" id="cd05266">
    <property type="entry name" value="SDR_a4"/>
    <property type="match status" value="1"/>
</dbReference>
<evidence type="ECO:0000313" key="2">
    <source>
        <dbReference type="Proteomes" id="UP000614216"/>
    </source>
</evidence>
<dbReference type="InterPro" id="IPR036291">
    <property type="entry name" value="NAD(P)-bd_dom_sf"/>
</dbReference>
<evidence type="ECO:0000313" key="1">
    <source>
        <dbReference type="EMBL" id="MBL6447456.1"/>
    </source>
</evidence>
<dbReference type="AlphaFoldDB" id="A0A937FZQ2"/>
<dbReference type="PANTHER" id="PTHR48079">
    <property type="entry name" value="PROTEIN YEEZ"/>
    <property type="match status" value="1"/>
</dbReference>
<dbReference type="GO" id="GO:0005737">
    <property type="term" value="C:cytoplasm"/>
    <property type="evidence" value="ECO:0007669"/>
    <property type="project" value="TreeGrafter"/>
</dbReference>
<dbReference type="InterPro" id="IPR051783">
    <property type="entry name" value="NAD(P)-dependent_oxidoreduct"/>
</dbReference>
<name>A0A937FZQ2_9BACT</name>
<gene>
    <name evidence="1" type="ORF">JMN32_14150</name>
</gene>
<dbReference type="RefSeq" id="WP_202856993.1">
    <property type="nucleotide sequence ID" value="NZ_JAEUGD010000043.1"/>
</dbReference>
<dbReference type="EMBL" id="JAEUGD010000043">
    <property type="protein sequence ID" value="MBL6447456.1"/>
    <property type="molecule type" value="Genomic_DNA"/>
</dbReference>
<protein>
    <submittedName>
        <fullName evidence="1">SDR family oxidoreductase</fullName>
    </submittedName>
</protein>
<dbReference type="Proteomes" id="UP000614216">
    <property type="component" value="Unassembled WGS sequence"/>
</dbReference>
<keyword evidence="2" id="KW-1185">Reference proteome</keyword>
<dbReference type="GO" id="GO:0004029">
    <property type="term" value="F:aldehyde dehydrogenase (NAD+) activity"/>
    <property type="evidence" value="ECO:0007669"/>
    <property type="project" value="TreeGrafter"/>
</dbReference>
<dbReference type="SUPFAM" id="SSF51735">
    <property type="entry name" value="NAD(P)-binding Rossmann-fold domains"/>
    <property type="match status" value="1"/>
</dbReference>
<sequence>MSDNQLIKYQKKSISIVGMGWLGLPLGKFLANRPYLVKGSTTTTSKLKDISEAGVKGYLLTLPGLEHSKDFFDSDILVISMPPSVNQYDQVIDSLLGAIVTHQVPWVIFVSSTSVYPNIGGSVSEEDAVDIASPHSGVQLLQIENLFRDNRKFDTTIIRFAGLYGPSREPGRFMAGKKDVRGADIPVNLIHQEDCIGIISQVIEKEIKGQTFNACAPEHPNRKDFYTKACRGLGLEPPQFNSETAPFKIIDSSKLIKKLPYEFIHKNPLLDL</sequence>
<organism evidence="1 2">
    <name type="scientific">Fulvivirga marina</name>
    <dbReference type="NCBI Taxonomy" id="2494733"/>
    <lineage>
        <taxon>Bacteria</taxon>
        <taxon>Pseudomonadati</taxon>
        <taxon>Bacteroidota</taxon>
        <taxon>Cytophagia</taxon>
        <taxon>Cytophagales</taxon>
        <taxon>Fulvivirgaceae</taxon>
        <taxon>Fulvivirga</taxon>
    </lineage>
</organism>
<accession>A0A937FZQ2</accession>
<comment type="caution">
    <text evidence="1">The sequence shown here is derived from an EMBL/GenBank/DDBJ whole genome shotgun (WGS) entry which is preliminary data.</text>
</comment>
<dbReference type="PANTHER" id="PTHR48079:SF6">
    <property type="entry name" value="NAD(P)-BINDING DOMAIN-CONTAINING PROTEIN-RELATED"/>
    <property type="match status" value="1"/>
</dbReference>
<reference evidence="1" key="1">
    <citation type="submission" date="2021-01" db="EMBL/GenBank/DDBJ databases">
        <title>Fulvivirga kasyanovii gen. nov., sp nov., a novel member of the phylum Bacteroidetes isolated from seawater in a mussel farm.</title>
        <authorList>
            <person name="Zhao L.-H."/>
            <person name="Wang Z.-J."/>
        </authorList>
    </citation>
    <scope>NUCLEOTIDE SEQUENCE</scope>
    <source>
        <strain evidence="1">29W222</strain>
    </source>
</reference>